<feature type="domain" description="Solute-binding protein family 5" evidence="2">
    <location>
        <begin position="120"/>
        <end position="478"/>
    </location>
</feature>
<dbReference type="Gene3D" id="3.90.76.10">
    <property type="entry name" value="Dipeptide-binding Protein, Domain 1"/>
    <property type="match status" value="1"/>
</dbReference>
<evidence type="ECO:0000313" key="4">
    <source>
        <dbReference type="Proteomes" id="UP000318093"/>
    </source>
</evidence>
<dbReference type="PANTHER" id="PTHR30290:SF38">
    <property type="entry name" value="D,D-DIPEPTIDE-BINDING PERIPLASMIC PROTEIN DDPA-RELATED"/>
    <property type="match status" value="1"/>
</dbReference>
<dbReference type="InterPro" id="IPR039424">
    <property type="entry name" value="SBP_5"/>
</dbReference>
<dbReference type="GO" id="GO:0042597">
    <property type="term" value="C:periplasmic space"/>
    <property type="evidence" value="ECO:0007669"/>
    <property type="project" value="UniProtKB-ARBA"/>
</dbReference>
<dbReference type="InterPro" id="IPR030678">
    <property type="entry name" value="Peptide/Ni-bd"/>
</dbReference>
<sequence length="536" mass="59495">MGRRWSSASMTSPRKRRRCWIGSRKRSNQRCIPFDGSPKIRAVVNGRGGAMRRAGALLLAGIMVGGLMAAASAQGKGGTLRAGLDADPPNMDPHRSTAAVDRQVYQNLFDKLMDTDENLQIIPMLAVSWTTSPDGRTVTLKLRQGVKFHDGTPFNAEAVKYNVERMKDPNFPSARRSEVLPVQKVTVVDPYTVALSLERPYSPLLYVLTDRAGMIVAPAEAKKAGTDFALHPVGSGPFRFVEKIPQDHITLERNPDYWIKGQPILERIVYRPFPDDNARVANLKSGDVDIINRTPLPQIRQLAQEASQPGARFKLLEHGAFSWQGIWLNVTKPPFDNKLLRQAFNATIDRNVIANVVLQGAAYPSYAFFPNGTPAYDPTWKIPPRNIPLAKEKLQAAGSPSGFSCTLLIVPGQVNQAIGQAVQAMAADAGIQVKLQIVEFGTMLHETDTLQHQAAFLGWSGRPDPDFDIYPFVTQSGIGSFNDAGYTNPQVQTLLDAARLLNDMDQRRRAYRQVTQILADDLPYLWLYFEKEYKLV</sequence>
<organism evidence="3 4">
    <name type="scientific">Candidatus Segetimicrobium genomatis</name>
    <dbReference type="NCBI Taxonomy" id="2569760"/>
    <lineage>
        <taxon>Bacteria</taxon>
        <taxon>Bacillati</taxon>
        <taxon>Candidatus Sysuimicrobiota</taxon>
        <taxon>Candidatus Sysuimicrobiia</taxon>
        <taxon>Candidatus Sysuimicrobiales</taxon>
        <taxon>Candidatus Segetimicrobiaceae</taxon>
        <taxon>Candidatus Segetimicrobium</taxon>
    </lineage>
</organism>
<evidence type="ECO:0000256" key="1">
    <source>
        <dbReference type="ARBA" id="ARBA00022729"/>
    </source>
</evidence>
<evidence type="ECO:0000313" key="3">
    <source>
        <dbReference type="EMBL" id="TMI83601.1"/>
    </source>
</evidence>
<evidence type="ECO:0000259" key="2">
    <source>
        <dbReference type="Pfam" id="PF00496"/>
    </source>
</evidence>
<dbReference type="Pfam" id="PF00496">
    <property type="entry name" value="SBP_bac_5"/>
    <property type="match status" value="1"/>
</dbReference>
<reference evidence="3 4" key="1">
    <citation type="journal article" date="2019" name="Nat. Microbiol.">
        <title>Mediterranean grassland soil C-N compound turnover is dependent on rainfall and depth, and is mediated by genomically divergent microorganisms.</title>
        <authorList>
            <person name="Diamond S."/>
            <person name="Andeer P.F."/>
            <person name="Li Z."/>
            <person name="Crits-Christoph A."/>
            <person name="Burstein D."/>
            <person name="Anantharaman K."/>
            <person name="Lane K.R."/>
            <person name="Thomas B.C."/>
            <person name="Pan C."/>
            <person name="Northen T.R."/>
            <person name="Banfield J.F."/>
        </authorList>
    </citation>
    <scope>NUCLEOTIDE SEQUENCE [LARGE SCALE GENOMIC DNA]</scope>
    <source>
        <strain evidence="3">NP_6</strain>
    </source>
</reference>
<protein>
    <submittedName>
        <fullName evidence="3">Peptide ABC transporter substrate-binding protein</fullName>
    </submittedName>
</protein>
<name>A0A537JJ77_9BACT</name>
<comment type="caution">
    <text evidence="3">The sequence shown here is derived from an EMBL/GenBank/DDBJ whole genome shotgun (WGS) entry which is preliminary data.</text>
</comment>
<dbReference type="InterPro" id="IPR000914">
    <property type="entry name" value="SBP_5_dom"/>
</dbReference>
<dbReference type="SUPFAM" id="SSF53850">
    <property type="entry name" value="Periplasmic binding protein-like II"/>
    <property type="match status" value="1"/>
</dbReference>
<dbReference type="GO" id="GO:0043190">
    <property type="term" value="C:ATP-binding cassette (ABC) transporter complex"/>
    <property type="evidence" value="ECO:0007669"/>
    <property type="project" value="InterPro"/>
</dbReference>
<accession>A0A537JJ77</accession>
<gene>
    <name evidence="3" type="ORF">E6H03_03395</name>
</gene>
<dbReference type="AlphaFoldDB" id="A0A537JJ77"/>
<dbReference type="Gene3D" id="3.10.105.10">
    <property type="entry name" value="Dipeptide-binding Protein, Domain 3"/>
    <property type="match status" value="1"/>
</dbReference>
<dbReference type="PANTHER" id="PTHR30290">
    <property type="entry name" value="PERIPLASMIC BINDING COMPONENT OF ABC TRANSPORTER"/>
    <property type="match status" value="1"/>
</dbReference>
<dbReference type="PIRSF" id="PIRSF002741">
    <property type="entry name" value="MppA"/>
    <property type="match status" value="1"/>
</dbReference>
<dbReference type="Proteomes" id="UP000318093">
    <property type="component" value="Unassembled WGS sequence"/>
</dbReference>
<dbReference type="GO" id="GO:1904680">
    <property type="term" value="F:peptide transmembrane transporter activity"/>
    <property type="evidence" value="ECO:0007669"/>
    <property type="project" value="TreeGrafter"/>
</dbReference>
<proteinExistence type="predicted"/>
<dbReference type="EMBL" id="VBAN01000101">
    <property type="protein sequence ID" value="TMI83601.1"/>
    <property type="molecule type" value="Genomic_DNA"/>
</dbReference>
<keyword evidence="1" id="KW-0732">Signal</keyword>
<dbReference type="GO" id="GO:0015833">
    <property type="term" value="P:peptide transport"/>
    <property type="evidence" value="ECO:0007669"/>
    <property type="project" value="TreeGrafter"/>
</dbReference>
<dbReference type="Gene3D" id="3.40.190.10">
    <property type="entry name" value="Periplasmic binding protein-like II"/>
    <property type="match status" value="1"/>
</dbReference>